<dbReference type="InterPro" id="IPR013201">
    <property type="entry name" value="Prot_inhib_I29"/>
</dbReference>
<keyword evidence="2" id="KW-0645">Protease</keyword>
<keyword evidence="7" id="KW-0732">Signal</keyword>
<sequence length="325" mass="35861">MKVIVLFLVALAVCAQADDVQQKWKEFQVKYGKTYRSPVEARKRFTIFQENLNEIEKHNALYEQGKVSYKEGINQFADLTSDEFMQYVNRGLLNKPTIVGTIYNVTKNFVAPESVDWRQQGVVTGVKDQGQCGACWAFSTTGSIEGQLGVVKSNLVSLSEQNLMDCSWLQGNAGCGGGLMTSAFKYVQKNGIESEQDYPYLERDGVCKADSSKVVTKISGYVNIPEGDEEALQNAIATVGPISVAIDATNTLQRYDSGILNDRTCNSYSLNHGVLAVGYGSQDGTEYYIVKNSWGASWGENGYFRLVRNQNNKCGIATEASYPVL</sequence>
<dbReference type="GO" id="GO:0008234">
    <property type="term" value="F:cysteine-type peptidase activity"/>
    <property type="evidence" value="ECO:0007669"/>
    <property type="project" value="UniProtKB-KW"/>
</dbReference>
<dbReference type="EMBL" id="JABFTP020000062">
    <property type="protein sequence ID" value="KAL3273548.1"/>
    <property type="molecule type" value="Genomic_DNA"/>
</dbReference>
<gene>
    <name evidence="10" type="ORF">HHI36_014985</name>
</gene>
<dbReference type="GO" id="GO:0006508">
    <property type="term" value="P:proteolysis"/>
    <property type="evidence" value="ECO:0007669"/>
    <property type="project" value="UniProtKB-KW"/>
</dbReference>
<proteinExistence type="inferred from homology"/>
<feature type="domain" description="Cathepsin propeptide inhibitor" evidence="9">
    <location>
        <begin position="24"/>
        <end position="84"/>
    </location>
</feature>
<dbReference type="PANTHER" id="PTHR12411">
    <property type="entry name" value="CYSTEINE PROTEASE FAMILY C1-RELATED"/>
    <property type="match status" value="1"/>
</dbReference>
<feature type="domain" description="Peptidase C1A papain C-terminal" evidence="8">
    <location>
        <begin position="111"/>
        <end position="324"/>
    </location>
</feature>
<keyword evidence="3" id="KW-0378">Hydrolase</keyword>
<evidence type="ECO:0000256" key="6">
    <source>
        <dbReference type="ARBA" id="ARBA00023157"/>
    </source>
</evidence>
<keyword evidence="6" id="KW-1015">Disulfide bond</keyword>
<dbReference type="Pfam" id="PF08246">
    <property type="entry name" value="Inhibitor_I29"/>
    <property type="match status" value="1"/>
</dbReference>
<dbReference type="FunFam" id="3.90.70.10:FF:000006">
    <property type="entry name" value="Cathepsin S"/>
    <property type="match status" value="1"/>
</dbReference>
<dbReference type="EMBL" id="JABFTP020000062">
    <property type="protein sequence ID" value="KAL3273549.1"/>
    <property type="molecule type" value="Genomic_DNA"/>
</dbReference>
<evidence type="ECO:0000259" key="8">
    <source>
        <dbReference type="SMART" id="SM00645"/>
    </source>
</evidence>
<keyword evidence="11" id="KW-1185">Reference proteome</keyword>
<evidence type="ECO:0000256" key="7">
    <source>
        <dbReference type="SAM" id="SignalP"/>
    </source>
</evidence>
<dbReference type="SMART" id="SM00645">
    <property type="entry name" value="Pept_C1"/>
    <property type="match status" value="1"/>
</dbReference>
<evidence type="ECO:0000256" key="3">
    <source>
        <dbReference type="ARBA" id="ARBA00022801"/>
    </source>
</evidence>
<dbReference type="Gene3D" id="3.90.70.10">
    <property type="entry name" value="Cysteine proteinases"/>
    <property type="match status" value="1"/>
</dbReference>
<dbReference type="PROSITE" id="PS00639">
    <property type="entry name" value="THIOL_PROTEASE_HIS"/>
    <property type="match status" value="1"/>
</dbReference>
<dbReference type="Pfam" id="PF00112">
    <property type="entry name" value="Peptidase_C1"/>
    <property type="match status" value="1"/>
</dbReference>
<dbReference type="PRINTS" id="PR00705">
    <property type="entry name" value="PAPAIN"/>
</dbReference>
<dbReference type="SUPFAM" id="SSF54001">
    <property type="entry name" value="Cysteine proteinases"/>
    <property type="match status" value="1"/>
</dbReference>
<dbReference type="PROSITE" id="PS00139">
    <property type="entry name" value="THIOL_PROTEASE_CYS"/>
    <property type="match status" value="1"/>
</dbReference>
<dbReference type="InterPro" id="IPR000169">
    <property type="entry name" value="Pept_cys_AS"/>
</dbReference>
<protein>
    <recommendedName>
        <fullName evidence="12">Cathepsin L</fullName>
    </recommendedName>
</protein>
<evidence type="ECO:0000256" key="2">
    <source>
        <dbReference type="ARBA" id="ARBA00022670"/>
    </source>
</evidence>
<evidence type="ECO:0000313" key="10">
    <source>
        <dbReference type="EMBL" id="KAL3273549.1"/>
    </source>
</evidence>
<dbReference type="InterPro" id="IPR039417">
    <property type="entry name" value="Peptidase_C1A_papain-like"/>
</dbReference>
<accession>A0ABD2N4E9</accession>
<evidence type="ECO:0000259" key="9">
    <source>
        <dbReference type="SMART" id="SM00848"/>
    </source>
</evidence>
<dbReference type="Proteomes" id="UP001516400">
    <property type="component" value="Unassembled WGS sequence"/>
</dbReference>
<reference evidence="10" key="2">
    <citation type="submission" date="2024-03" db="EMBL/GenBank/DDBJ databases">
        <title>Genomics of ladybird beetles.</title>
        <authorList>
            <person name="Li H.-S."/>
            <person name="Huang Y.-H."/>
        </authorList>
    </citation>
    <scope>NUCLEOTIDE SEQUENCE</scope>
    <source>
        <strain evidence="10">SYSU2018</strain>
        <tissue evidence="10">Whole body of male adult</tissue>
    </source>
</reference>
<evidence type="ECO:0000256" key="4">
    <source>
        <dbReference type="ARBA" id="ARBA00022807"/>
    </source>
</evidence>
<dbReference type="AlphaFoldDB" id="A0ABD2N4E9"/>
<dbReference type="InterPro" id="IPR013128">
    <property type="entry name" value="Peptidase_C1A"/>
</dbReference>
<feature type="chain" id="PRO_5044724328" description="Cathepsin L" evidence="7">
    <location>
        <begin position="18"/>
        <end position="325"/>
    </location>
</feature>
<evidence type="ECO:0000256" key="1">
    <source>
        <dbReference type="ARBA" id="ARBA00008455"/>
    </source>
</evidence>
<keyword evidence="4" id="KW-0788">Thiol protease</keyword>
<evidence type="ECO:0000256" key="5">
    <source>
        <dbReference type="ARBA" id="ARBA00023145"/>
    </source>
</evidence>
<dbReference type="CDD" id="cd02248">
    <property type="entry name" value="Peptidase_C1A"/>
    <property type="match status" value="1"/>
</dbReference>
<dbReference type="InterPro" id="IPR038765">
    <property type="entry name" value="Papain-like_cys_pep_sf"/>
</dbReference>
<dbReference type="SMART" id="SM00848">
    <property type="entry name" value="Inhibitor_I29"/>
    <property type="match status" value="1"/>
</dbReference>
<name>A0ABD2N4E9_9CUCU</name>
<keyword evidence="5" id="KW-0865">Zymogen</keyword>
<dbReference type="InterPro" id="IPR000668">
    <property type="entry name" value="Peptidase_C1A_C"/>
</dbReference>
<dbReference type="InterPro" id="IPR025660">
    <property type="entry name" value="Pept_his_AS"/>
</dbReference>
<evidence type="ECO:0008006" key="12">
    <source>
        <dbReference type="Google" id="ProtNLM"/>
    </source>
</evidence>
<organism evidence="10 11">
    <name type="scientific">Cryptolaemus montrouzieri</name>
    <dbReference type="NCBI Taxonomy" id="559131"/>
    <lineage>
        <taxon>Eukaryota</taxon>
        <taxon>Metazoa</taxon>
        <taxon>Ecdysozoa</taxon>
        <taxon>Arthropoda</taxon>
        <taxon>Hexapoda</taxon>
        <taxon>Insecta</taxon>
        <taxon>Pterygota</taxon>
        <taxon>Neoptera</taxon>
        <taxon>Endopterygota</taxon>
        <taxon>Coleoptera</taxon>
        <taxon>Polyphaga</taxon>
        <taxon>Cucujiformia</taxon>
        <taxon>Coccinelloidea</taxon>
        <taxon>Coccinellidae</taxon>
        <taxon>Scymninae</taxon>
        <taxon>Scymnini</taxon>
        <taxon>Cryptolaemus</taxon>
    </lineage>
</organism>
<reference evidence="10 11" key="1">
    <citation type="journal article" date="2021" name="BMC Biol.">
        <title>Horizontally acquired antibacterial genes associated with adaptive radiation of ladybird beetles.</title>
        <authorList>
            <person name="Li H.S."/>
            <person name="Tang X.F."/>
            <person name="Huang Y.H."/>
            <person name="Xu Z.Y."/>
            <person name="Chen M.L."/>
            <person name="Du X.Y."/>
            <person name="Qiu B.Y."/>
            <person name="Chen P.T."/>
            <person name="Zhang W."/>
            <person name="Slipinski A."/>
            <person name="Escalona H.E."/>
            <person name="Waterhouse R.M."/>
            <person name="Zwick A."/>
            <person name="Pang H."/>
        </authorList>
    </citation>
    <scope>NUCLEOTIDE SEQUENCE [LARGE SCALE GENOMIC DNA]</scope>
    <source>
        <strain evidence="10">SYSU2018</strain>
    </source>
</reference>
<comment type="caution">
    <text evidence="10">The sequence shown here is derived from an EMBL/GenBank/DDBJ whole genome shotgun (WGS) entry which is preliminary data.</text>
</comment>
<feature type="signal peptide" evidence="7">
    <location>
        <begin position="1"/>
        <end position="17"/>
    </location>
</feature>
<evidence type="ECO:0000313" key="11">
    <source>
        <dbReference type="Proteomes" id="UP001516400"/>
    </source>
</evidence>
<comment type="similarity">
    <text evidence="1">Belongs to the peptidase C1 family.</text>
</comment>